<proteinExistence type="predicted"/>
<accession>A0ABW5M857</accession>
<comment type="caution">
    <text evidence="1">The sequence shown here is derived from an EMBL/GenBank/DDBJ whole genome shotgun (WGS) entry which is preliminary data.</text>
</comment>
<organism evidence="1 2">
    <name type="scientific">Spirosoma soli</name>
    <dbReference type="NCBI Taxonomy" id="1770529"/>
    <lineage>
        <taxon>Bacteria</taxon>
        <taxon>Pseudomonadati</taxon>
        <taxon>Bacteroidota</taxon>
        <taxon>Cytophagia</taxon>
        <taxon>Cytophagales</taxon>
        <taxon>Cytophagaceae</taxon>
        <taxon>Spirosoma</taxon>
    </lineage>
</organism>
<dbReference type="Proteomes" id="UP001597469">
    <property type="component" value="Unassembled WGS sequence"/>
</dbReference>
<dbReference type="RefSeq" id="WP_381525779.1">
    <property type="nucleotide sequence ID" value="NZ_JBHULN010000016.1"/>
</dbReference>
<reference evidence="2" key="1">
    <citation type="journal article" date="2019" name="Int. J. Syst. Evol. Microbiol.">
        <title>The Global Catalogue of Microorganisms (GCM) 10K type strain sequencing project: providing services to taxonomists for standard genome sequencing and annotation.</title>
        <authorList>
            <consortium name="The Broad Institute Genomics Platform"/>
            <consortium name="The Broad Institute Genome Sequencing Center for Infectious Disease"/>
            <person name="Wu L."/>
            <person name="Ma J."/>
        </authorList>
    </citation>
    <scope>NUCLEOTIDE SEQUENCE [LARGE SCALE GENOMIC DNA]</scope>
    <source>
        <strain evidence="2">KCTC 42805</strain>
    </source>
</reference>
<sequence>MTHKHNVINGYNVLIDRPKPKSLNRVGTQTFLFLISMGFLQLIPADKLAALYDTSSRQLRLFAKGNAQQFTSGISFYRDPQFVGGLKFDLQGWVGPLGTGQEPYTKTQNFSIQLPSPVINSKSVIIADANHPEGVQVEIHYTGLGTTAADLNGAGEFWAIPAAEVAPTQLPGQETIRALFKEPFSIKQSAGVSKQGGSVDIKFDPAFLELTDAGIQGGDIAWTFNSLQMGNTQVIVTIFGGIAKFVMQRVYDVTIFVLADAKPATDTLILNFLGRVNIAMRLIREQYPDAQLYEVQATGKRPSTNPNDISQLKVVCRAGKGTAIISSTGWGEFGPVSYVDQPWLEDVVINWPVSMDLSEADSLLKQAGFTGSYGNVTLRHPLYPGVDEPYYIFGMTSGQYVFVGVNDKKVTVNRAGQPTVVDQQQATA</sequence>
<protein>
    <submittedName>
        <fullName evidence="1">Uncharacterized protein</fullName>
    </submittedName>
</protein>
<evidence type="ECO:0000313" key="1">
    <source>
        <dbReference type="EMBL" id="MFD2573183.1"/>
    </source>
</evidence>
<dbReference type="EMBL" id="JBHULN010000016">
    <property type="protein sequence ID" value="MFD2573183.1"/>
    <property type="molecule type" value="Genomic_DNA"/>
</dbReference>
<name>A0ABW5M857_9BACT</name>
<gene>
    <name evidence="1" type="ORF">ACFSUS_21250</name>
</gene>
<evidence type="ECO:0000313" key="2">
    <source>
        <dbReference type="Proteomes" id="UP001597469"/>
    </source>
</evidence>
<keyword evidence="2" id="KW-1185">Reference proteome</keyword>